<dbReference type="RefSeq" id="WP_025066018.1">
    <property type="nucleotide sequence ID" value="NZ_CAUPOR010000014.1"/>
</dbReference>
<dbReference type="InterPro" id="IPR000551">
    <property type="entry name" value="MerR-type_HTH_dom"/>
</dbReference>
<dbReference type="SMART" id="SM00422">
    <property type="entry name" value="HTH_MERR"/>
    <property type="match status" value="1"/>
</dbReference>
<dbReference type="PROSITE" id="PS50937">
    <property type="entry name" value="HTH_MERR_2"/>
    <property type="match status" value="1"/>
</dbReference>
<gene>
    <name evidence="3" type="ORF">AS203_04990</name>
</gene>
<proteinExistence type="predicted"/>
<keyword evidence="1" id="KW-0238">DNA-binding</keyword>
<keyword evidence="4" id="KW-1185">Reference proteome</keyword>
<dbReference type="PANTHER" id="PTHR30204">
    <property type="entry name" value="REDOX-CYCLING DRUG-SENSING TRANSCRIPTIONAL ACTIVATOR SOXR"/>
    <property type="match status" value="1"/>
</dbReference>
<dbReference type="InterPro" id="IPR009061">
    <property type="entry name" value="DNA-bd_dom_put_sf"/>
</dbReference>
<dbReference type="Pfam" id="PF13411">
    <property type="entry name" value="MerR_1"/>
    <property type="match status" value="1"/>
</dbReference>
<dbReference type="SUPFAM" id="SSF46955">
    <property type="entry name" value="Putative DNA-binding domain"/>
    <property type="match status" value="1"/>
</dbReference>
<name>A0A0S2KNJ2_9BACT</name>
<evidence type="ECO:0000259" key="2">
    <source>
        <dbReference type="PROSITE" id="PS50937"/>
    </source>
</evidence>
<dbReference type="GO" id="GO:0003677">
    <property type="term" value="F:DNA binding"/>
    <property type="evidence" value="ECO:0007669"/>
    <property type="project" value="UniProtKB-KW"/>
</dbReference>
<dbReference type="PANTHER" id="PTHR30204:SF15">
    <property type="entry name" value="BLL5018 PROTEIN"/>
    <property type="match status" value="1"/>
</dbReference>
<evidence type="ECO:0000313" key="3">
    <source>
        <dbReference type="EMBL" id="ALO49863.1"/>
    </source>
</evidence>
<evidence type="ECO:0000313" key="4">
    <source>
        <dbReference type="Proteomes" id="UP000056252"/>
    </source>
</evidence>
<dbReference type="STRING" id="76123.AS203_04990"/>
<organism evidence="3 4">
    <name type="scientific">Hoylesella enoeca</name>
    <dbReference type="NCBI Taxonomy" id="76123"/>
    <lineage>
        <taxon>Bacteria</taxon>
        <taxon>Pseudomonadati</taxon>
        <taxon>Bacteroidota</taxon>
        <taxon>Bacteroidia</taxon>
        <taxon>Bacteroidales</taxon>
        <taxon>Prevotellaceae</taxon>
        <taxon>Hoylesella</taxon>
    </lineage>
</organism>
<dbReference type="AlphaFoldDB" id="A0A0S2KNJ2"/>
<dbReference type="Proteomes" id="UP000056252">
    <property type="component" value="Chromosome"/>
</dbReference>
<protein>
    <submittedName>
        <fullName evidence="3">Transcriptional regulator</fullName>
    </submittedName>
</protein>
<evidence type="ECO:0000256" key="1">
    <source>
        <dbReference type="ARBA" id="ARBA00023125"/>
    </source>
</evidence>
<accession>A0A0S2KNJ2</accession>
<reference evidence="4" key="1">
    <citation type="submission" date="2015-11" db="EMBL/GenBank/DDBJ databases">
        <authorList>
            <person name="Holder M.E."/>
            <person name="Ajami N.J."/>
            <person name="Petrosino J.F."/>
        </authorList>
    </citation>
    <scope>NUCLEOTIDE SEQUENCE [LARGE SCALE GENOMIC DNA]</scope>
    <source>
        <strain evidence="4">F0113</strain>
    </source>
</reference>
<dbReference type="KEGG" id="peo:AS203_04990"/>
<dbReference type="InterPro" id="IPR047057">
    <property type="entry name" value="MerR_fam"/>
</dbReference>
<feature type="domain" description="HTH merR-type" evidence="2">
    <location>
        <begin position="12"/>
        <end position="83"/>
    </location>
</feature>
<dbReference type="eggNOG" id="COG0789">
    <property type="taxonomic scope" value="Bacteria"/>
</dbReference>
<dbReference type="Gene3D" id="1.10.1660.10">
    <property type="match status" value="1"/>
</dbReference>
<sequence length="116" mass="13498">MPLNPNKNLKLYYSIKEVATMIGVNESTLRYWETELPQLRPKTQSTTKVRQYTEKDIELLRTIYTLVKVRGFKLAAARKMINENRKGVDKSSEVLDTLVSVRDQLKELKRQLDGLV</sequence>
<dbReference type="GO" id="GO:0003700">
    <property type="term" value="F:DNA-binding transcription factor activity"/>
    <property type="evidence" value="ECO:0007669"/>
    <property type="project" value="InterPro"/>
</dbReference>
<dbReference type="EMBL" id="CP013195">
    <property type="protein sequence ID" value="ALO49863.1"/>
    <property type="molecule type" value="Genomic_DNA"/>
</dbReference>
<dbReference type="OrthoDB" id="9810140at2"/>